<comment type="caution">
    <text evidence="3">The sequence shown here is derived from an EMBL/GenBank/DDBJ whole genome shotgun (WGS) entry which is preliminary data.</text>
</comment>
<reference evidence="1" key="2">
    <citation type="journal article" date="2020" name="bioRxiv">
        <title>A rank-normalized archaeal taxonomy based on genome phylogeny resolves widespread incomplete and uneven classifications.</title>
        <authorList>
            <person name="Rinke C."/>
            <person name="Chuvochina M."/>
            <person name="Mussig A.J."/>
            <person name="Chaumeil P.-A."/>
            <person name="Waite D.W."/>
            <person name="Whitman W.B."/>
            <person name="Parks D.H."/>
            <person name="Hugenholtz P."/>
        </authorList>
    </citation>
    <scope>NUCLEOTIDE SEQUENCE</scope>
    <source>
        <strain evidence="1">UBA8839</strain>
    </source>
</reference>
<dbReference type="EMBL" id="DUJP01000008">
    <property type="protein sequence ID" value="HII46128.1"/>
    <property type="molecule type" value="Genomic_DNA"/>
</dbReference>
<dbReference type="Proteomes" id="UP000256877">
    <property type="component" value="Unassembled WGS sequence"/>
</dbReference>
<evidence type="ECO:0000313" key="1">
    <source>
        <dbReference type="EMBL" id="HII46128.1"/>
    </source>
</evidence>
<dbReference type="EMBL" id="NMUF01000001">
    <property type="protein sequence ID" value="RFB00303.1"/>
    <property type="molecule type" value="Genomic_DNA"/>
</dbReference>
<dbReference type="OMA" id="YTMAVIR"/>
<evidence type="ECO:0000313" key="5">
    <source>
        <dbReference type="Proteomes" id="UP000257123"/>
    </source>
</evidence>
<protein>
    <submittedName>
        <fullName evidence="3">Uncharacterized protein</fullName>
    </submittedName>
</protein>
<dbReference type="GeneID" id="1463775"/>
<dbReference type="RefSeq" id="WP_011009077.1">
    <property type="nucleotide sequence ID" value="NZ_DUJP01000008.1"/>
</dbReference>
<reference evidence="4 5" key="1">
    <citation type="submission" date="2017-07" db="EMBL/GenBank/DDBJ databases">
        <title>Draft genome sequence of aerobic hyperthermophilic archaea, Pyrobaculum aerophilum YKB31 and YKB32.</title>
        <authorList>
            <person name="Mochizuki T."/>
            <person name="Berliner A.J."/>
            <person name="Yoshida-Takashima Y."/>
            <person name="Takaki Y."/>
            <person name="Nunoura T."/>
            <person name="Takai K."/>
        </authorList>
    </citation>
    <scope>NUCLEOTIDE SEQUENCE [LARGE SCALE GENOMIC DNA]</scope>
    <source>
        <strain evidence="2 5">YKB31</strain>
        <strain evidence="3 4">YKB32</strain>
    </source>
</reference>
<evidence type="ECO:0000313" key="4">
    <source>
        <dbReference type="Proteomes" id="UP000256877"/>
    </source>
</evidence>
<dbReference type="Proteomes" id="UP000651120">
    <property type="component" value="Unassembled WGS sequence"/>
</dbReference>
<dbReference type="Proteomes" id="UP000257123">
    <property type="component" value="Unassembled WGS sequence"/>
</dbReference>
<evidence type="ECO:0000313" key="2">
    <source>
        <dbReference type="EMBL" id="RFA96676.1"/>
    </source>
</evidence>
<dbReference type="OrthoDB" id="24329at2157"/>
<accession>A0A371R6Y7</accession>
<sequence>MFKRILLVGVAVAVLLVLLALFSQGPGHYEANYTLTLVFTSPGGSQRMDLGWILLGTGSENYTMAVIRFSGAEIQVFYATEKDKEYAAVCIAGYCARDAPLQREMDLRFKVRKMDVVGKCRHLGYEGEIVRLEGEYDLGLLSAIAKSQGVTLNATGEGEACFVGNLLLWAREKYIFTVNEEKASIEFVINATRVGSYSAERYREVLNKAKSS</sequence>
<proteinExistence type="predicted"/>
<evidence type="ECO:0000313" key="3">
    <source>
        <dbReference type="EMBL" id="RFB00303.1"/>
    </source>
</evidence>
<name>A0A371R6Y7_9CREN</name>
<dbReference type="EMBL" id="NMUE01000011">
    <property type="protein sequence ID" value="RFA96676.1"/>
    <property type="molecule type" value="Genomic_DNA"/>
</dbReference>
<dbReference type="AlphaFoldDB" id="A0A371R6Y7"/>
<organism evidence="3 4">
    <name type="scientific">Pyrobaculum aerophilum</name>
    <dbReference type="NCBI Taxonomy" id="13773"/>
    <lineage>
        <taxon>Archaea</taxon>
        <taxon>Thermoproteota</taxon>
        <taxon>Thermoprotei</taxon>
        <taxon>Thermoproteales</taxon>
        <taxon>Thermoproteaceae</taxon>
        <taxon>Pyrobaculum</taxon>
    </lineage>
</organism>
<gene>
    <name evidence="2" type="ORF">CGL51_04805</name>
    <name evidence="3" type="ORF">CGL52_00045</name>
    <name evidence="1" type="ORF">HA333_01260</name>
</gene>